<comment type="caution">
    <text evidence="1">The sequence shown here is derived from an EMBL/GenBank/DDBJ whole genome shotgun (WGS) entry which is preliminary data.</text>
</comment>
<protein>
    <recommendedName>
        <fullName evidence="2">Zinc-ribbon domain-containing protein</fullName>
    </recommendedName>
</protein>
<dbReference type="AlphaFoldDB" id="X0U185"/>
<dbReference type="Gene3D" id="3.30.200.20">
    <property type="entry name" value="Phosphorylase Kinase, domain 1"/>
    <property type="match status" value="1"/>
</dbReference>
<gene>
    <name evidence="1" type="ORF">S01H1_04068</name>
</gene>
<sequence>MKLCQNCGQLVAEEIITCPSCGSEVVEGRRHIDDYWIEEILHEGYSSILCRGRKEGVEEPVMIRIFTPQSGVDEKIAERLKQELEELKKLPEDYFVKHLDIRRSSDGLWYRVSEWIDTENWGTLLSSGRLQ</sequence>
<dbReference type="SUPFAM" id="SSF56112">
    <property type="entry name" value="Protein kinase-like (PK-like)"/>
    <property type="match status" value="1"/>
</dbReference>
<evidence type="ECO:0008006" key="2">
    <source>
        <dbReference type="Google" id="ProtNLM"/>
    </source>
</evidence>
<dbReference type="InterPro" id="IPR011009">
    <property type="entry name" value="Kinase-like_dom_sf"/>
</dbReference>
<reference evidence="1" key="1">
    <citation type="journal article" date="2014" name="Front. Microbiol.">
        <title>High frequency of phylogenetically diverse reductive dehalogenase-homologous genes in deep subseafloor sedimentary metagenomes.</title>
        <authorList>
            <person name="Kawai M."/>
            <person name="Futagami T."/>
            <person name="Toyoda A."/>
            <person name="Takaki Y."/>
            <person name="Nishi S."/>
            <person name="Hori S."/>
            <person name="Arai W."/>
            <person name="Tsubouchi T."/>
            <person name="Morono Y."/>
            <person name="Uchiyama I."/>
            <person name="Ito T."/>
            <person name="Fujiyama A."/>
            <person name="Inagaki F."/>
            <person name="Takami H."/>
        </authorList>
    </citation>
    <scope>NUCLEOTIDE SEQUENCE</scope>
    <source>
        <strain evidence="1">Expedition CK06-06</strain>
    </source>
</reference>
<evidence type="ECO:0000313" key="1">
    <source>
        <dbReference type="EMBL" id="GAF82210.1"/>
    </source>
</evidence>
<dbReference type="EMBL" id="BARS01002168">
    <property type="protein sequence ID" value="GAF82210.1"/>
    <property type="molecule type" value="Genomic_DNA"/>
</dbReference>
<accession>X0U185</accession>
<feature type="non-terminal residue" evidence="1">
    <location>
        <position position="131"/>
    </location>
</feature>
<proteinExistence type="predicted"/>
<name>X0U185_9ZZZZ</name>
<organism evidence="1">
    <name type="scientific">marine sediment metagenome</name>
    <dbReference type="NCBI Taxonomy" id="412755"/>
    <lineage>
        <taxon>unclassified sequences</taxon>
        <taxon>metagenomes</taxon>
        <taxon>ecological metagenomes</taxon>
    </lineage>
</organism>